<feature type="transmembrane region" description="Helical" evidence="6">
    <location>
        <begin position="257"/>
        <end position="274"/>
    </location>
</feature>
<dbReference type="InterPro" id="IPR000620">
    <property type="entry name" value="EamA_dom"/>
</dbReference>
<feature type="transmembrane region" description="Helical" evidence="6">
    <location>
        <begin position="189"/>
        <end position="210"/>
    </location>
</feature>
<comment type="subcellular location">
    <subcellularLocation>
        <location evidence="1">Cell membrane</location>
        <topology evidence="1">Multi-pass membrane protein</topology>
    </subcellularLocation>
</comment>
<evidence type="ECO:0000256" key="4">
    <source>
        <dbReference type="ARBA" id="ARBA00022989"/>
    </source>
</evidence>
<keyword evidence="4 6" id="KW-1133">Transmembrane helix</keyword>
<dbReference type="PANTHER" id="PTHR42920:SF5">
    <property type="entry name" value="EAMA DOMAIN-CONTAINING PROTEIN"/>
    <property type="match status" value="1"/>
</dbReference>
<dbReference type="AlphaFoldDB" id="A0A6J6BRT3"/>
<protein>
    <submittedName>
        <fullName evidence="8">Unannotated protein</fullName>
    </submittedName>
</protein>
<evidence type="ECO:0000256" key="2">
    <source>
        <dbReference type="ARBA" id="ARBA00022475"/>
    </source>
</evidence>
<organism evidence="8">
    <name type="scientific">freshwater metagenome</name>
    <dbReference type="NCBI Taxonomy" id="449393"/>
    <lineage>
        <taxon>unclassified sequences</taxon>
        <taxon>metagenomes</taxon>
        <taxon>ecological metagenomes</taxon>
    </lineage>
</organism>
<evidence type="ECO:0000259" key="7">
    <source>
        <dbReference type="Pfam" id="PF00892"/>
    </source>
</evidence>
<dbReference type="InterPro" id="IPR051258">
    <property type="entry name" value="Diverse_Substrate_Transporter"/>
</dbReference>
<dbReference type="Gene3D" id="1.10.3730.20">
    <property type="match status" value="1"/>
</dbReference>
<feature type="transmembrane region" description="Helical" evidence="6">
    <location>
        <begin position="47"/>
        <end position="67"/>
    </location>
</feature>
<dbReference type="PANTHER" id="PTHR42920">
    <property type="entry name" value="OS03G0707200 PROTEIN-RELATED"/>
    <property type="match status" value="1"/>
</dbReference>
<feature type="transmembrane region" description="Helical" evidence="6">
    <location>
        <begin position="157"/>
        <end position="177"/>
    </location>
</feature>
<feature type="transmembrane region" description="Helical" evidence="6">
    <location>
        <begin position="222"/>
        <end position="245"/>
    </location>
</feature>
<evidence type="ECO:0000256" key="6">
    <source>
        <dbReference type="SAM" id="Phobius"/>
    </source>
</evidence>
<accession>A0A6J6BRT3</accession>
<dbReference type="InterPro" id="IPR037185">
    <property type="entry name" value="EmrE-like"/>
</dbReference>
<proteinExistence type="predicted"/>
<dbReference type="GO" id="GO:0005886">
    <property type="term" value="C:plasma membrane"/>
    <property type="evidence" value="ECO:0007669"/>
    <property type="project" value="UniProtKB-SubCell"/>
</dbReference>
<evidence type="ECO:0000256" key="5">
    <source>
        <dbReference type="ARBA" id="ARBA00023136"/>
    </source>
</evidence>
<feature type="domain" description="EamA" evidence="7">
    <location>
        <begin position="16"/>
        <end position="150"/>
    </location>
</feature>
<keyword evidence="3 6" id="KW-0812">Transmembrane</keyword>
<gene>
    <name evidence="8" type="ORF">UFOPK1353_00947</name>
</gene>
<feature type="transmembrane region" description="Helical" evidence="6">
    <location>
        <begin position="79"/>
        <end position="100"/>
    </location>
</feature>
<feature type="transmembrane region" description="Helical" evidence="6">
    <location>
        <begin position="132"/>
        <end position="151"/>
    </location>
</feature>
<feature type="domain" description="EamA" evidence="7">
    <location>
        <begin position="161"/>
        <end position="296"/>
    </location>
</feature>
<dbReference type="EMBL" id="CAEZSE010000169">
    <property type="protein sequence ID" value="CAB4541434.1"/>
    <property type="molecule type" value="Genomic_DNA"/>
</dbReference>
<keyword evidence="5 6" id="KW-0472">Membrane</keyword>
<dbReference type="SUPFAM" id="SSF103481">
    <property type="entry name" value="Multidrug resistance efflux transporter EmrE"/>
    <property type="match status" value="2"/>
</dbReference>
<keyword evidence="2" id="KW-1003">Cell membrane</keyword>
<evidence type="ECO:0000256" key="1">
    <source>
        <dbReference type="ARBA" id="ARBA00004651"/>
    </source>
</evidence>
<feature type="transmembrane region" description="Helical" evidence="6">
    <location>
        <begin position="106"/>
        <end position="125"/>
    </location>
</feature>
<sequence length="312" mass="33251">MRTKFRNAVSARPRFFGVIFVMLAGAGYGTGPWFAKNLERNGANPMGFLTARFVVSAAILLAIRFIHMRGVKWPNSSDAIKIFLLGAFGFFISPLLYFIALHDLDSGLVVVIFYIYPAIAVLLSWMIYKHKLNLVITICLFTTLTGVWLTAGQVGDGNLQGIMITLLSAVTHAIYVVAAGSISKKADPLTMLTIALTGAATAFVLVSLVGPSSLDPEFPVNSQGWLLVLAMAFLITIVATALFFAGIKRIGPGITSMVETFEAVVTISIGVLLMNESVTAMQILGTVTVLGSIVAIGLAESRAESSAVSHTS</sequence>
<feature type="transmembrane region" description="Helical" evidence="6">
    <location>
        <begin position="15"/>
        <end position="35"/>
    </location>
</feature>
<dbReference type="Pfam" id="PF00892">
    <property type="entry name" value="EamA"/>
    <property type="match status" value="2"/>
</dbReference>
<evidence type="ECO:0000313" key="8">
    <source>
        <dbReference type="EMBL" id="CAB4541434.1"/>
    </source>
</evidence>
<reference evidence="8" key="1">
    <citation type="submission" date="2020-05" db="EMBL/GenBank/DDBJ databases">
        <authorList>
            <person name="Chiriac C."/>
            <person name="Salcher M."/>
            <person name="Ghai R."/>
            <person name="Kavagutti S V."/>
        </authorList>
    </citation>
    <scope>NUCLEOTIDE SEQUENCE</scope>
</reference>
<feature type="transmembrane region" description="Helical" evidence="6">
    <location>
        <begin position="280"/>
        <end position="299"/>
    </location>
</feature>
<name>A0A6J6BRT3_9ZZZZ</name>
<evidence type="ECO:0000256" key="3">
    <source>
        <dbReference type="ARBA" id="ARBA00022692"/>
    </source>
</evidence>